<comment type="caution">
    <text evidence="3">The sequence shown here is derived from an EMBL/GenBank/DDBJ whole genome shotgun (WGS) entry which is preliminary data.</text>
</comment>
<name>A0A4Q2SLD9_9ACTN</name>
<proteinExistence type="predicted"/>
<dbReference type="EMBL" id="SDWV01000029">
    <property type="protein sequence ID" value="RYC04910.1"/>
    <property type="molecule type" value="Genomic_DNA"/>
</dbReference>
<dbReference type="SUPFAM" id="SSF88697">
    <property type="entry name" value="PUA domain-like"/>
    <property type="match status" value="1"/>
</dbReference>
<feature type="domain" description="EVE" evidence="2">
    <location>
        <begin position="36"/>
        <end position="154"/>
    </location>
</feature>
<reference evidence="3 4" key="1">
    <citation type="submission" date="2019-01" db="EMBL/GenBank/DDBJ databases">
        <title>Novel species of Nocardioides.</title>
        <authorList>
            <person name="Liu Q."/>
            <person name="X Y.-H."/>
        </authorList>
    </citation>
    <scope>NUCLEOTIDE SEQUENCE [LARGE SCALE GENOMIC DNA]</scope>
    <source>
        <strain evidence="3 4">HLT2-9</strain>
    </source>
</reference>
<feature type="compositionally biased region" description="Low complexity" evidence="1">
    <location>
        <begin position="1"/>
        <end position="15"/>
    </location>
</feature>
<keyword evidence="4" id="KW-1185">Reference proteome</keyword>
<gene>
    <name evidence="3" type="ORF">EUA94_20315</name>
</gene>
<evidence type="ECO:0000259" key="2">
    <source>
        <dbReference type="Pfam" id="PF01878"/>
    </source>
</evidence>
<evidence type="ECO:0000256" key="1">
    <source>
        <dbReference type="SAM" id="MobiDB-lite"/>
    </source>
</evidence>
<organism evidence="3 4">
    <name type="scientific">Nocardioides zhouii</name>
    <dbReference type="NCBI Taxonomy" id="1168729"/>
    <lineage>
        <taxon>Bacteria</taxon>
        <taxon>Bacillati</taxon>
        <taxon>Actinomycetota</taxon>
        <taxon>Actinomycetes</taxon>
        <taxon>Propionibacteriales</taxon>
        <taxon>Nocardioidaceae</taxon>
        <taxon>Nocardioides</taxon>
    </lineage>
</organism>
<evidence type="ECO:0000313" key="3">
    <source>
        <dbReference type="EMBL" id="RYC04910.1"/>
    </source>
</evidence>
<dbReference type="Pfam" id="PF01878">
    <property type="entry name" value="EVE"/>
    <property type="match status" value="1"/>
</dbReference>
<evidence type="ECO:0000313" key="4">
    <source>
        <dbReference type="Proteomes" id="UP000291101"/>
    </source>
</evidence>
<feature type="region of interest" description="Disordered" evidence="1">
    <location>
        <begin position="1"/>
        <end position="28"/>
    </location>
</feature>
<dbReference type="OrthoDB" id="9793567at2"/>
<dbReference type="InterPro" id="IPR015947">
    <property type="entry name" value="PUA-like_sf"/>
</dbReference>
<dbReference type="InterPro" id="IPR002740">
    <property type="entry name" value="EVE_domain"/>
</dbReference>
<dbReference type="AlphaFoldDB" id="A0A4Q2SLD9"/>
<dbReference type="CDD" id="cd21132">
    <property type="entry name" value="EVE-like"/>
    <property type="match status" value="1"/>
</dbReference>
<sequence>MRTRVRAVAPDPAARGQHRGHVLSDPRPSVGGMTRTWVLVASRDHARRGLEGGFVMANHGKRAPVARMSVADRILIYSPTTTFPKGEPLKAITMVGEVTGDEPEPSPVIEGGFRRAATLREIEPIPLADVRDHLPTSKIRFGFFELPAEDAAAIWSLLPS</sequence>
<protein>
    <submittedName>
        <fullName evidence="3">EVE domain-containing protein</fullName>
    </submittedName>
</protein>
<dbReference type="Proteomes" id="UP000291101">
    <property type="component" value="Unassembled WGS sequence"/>
</dbReference>
<dbReference type="Gene3D" id="3.10.590.10">
    <property type="entry name" value="ph1033 like domains"/>
    <property type="match status" value="1"/>
</dbReference>
<accession>A0A4Q2SLD9</accession>